<evidence type="ECO:0000256" key="3">
    <source>
        <dbReference type="ARBA" id="ARBA00010766"/>
    </source>
</evidence>
<evidence type="ECO:0000256" key="9">
    <source>
        <dbReference type="SAM" id="MobiDB-lite"/>
    </source>
</evidence>
<dbReference type="Pfam" id="PF08511">
    <property type="entry name" value="COQ9"/>
    <property type="match status" value="1"/>
</dbReference>
<evidence type="ECO:0000259" key="10">
    <source>
        <dbReference type="Pfam" id="PF08511"/>
    </source>
</evidence>
<dbReference type="PANTHER" id="PTHR21427">
    <property type="entry name" value="UBIQUINONE BIOSYNTHESIS PROTEIN COQ9, MITOCHONDRIAL"/>
    <property type="match status" value="1"/>
</dbReference>
<sequence>MANFSALNRMIKLQILLNSKNVHLSHIACRNLTCSSVLALRYKQSQTTQEPPEQCQRTQQHWNSHASNRSTKYSSSKSFLKQTQNSTPLTSSQRTLCTKSAESIEDFRSREEKREAEYEQQQEKAKSQQENEARNAKAEAVRVKILEASLQHVPTLGWTRKAIVQGAEDAGYPSVVHGMFPDGGFDLVAYFNGKCNDEVLATMQKETENGAKEISNPLEFLVRFVRMRTEMTIPYKAQWPQAVALMALPKNAPTSLAQLLTLVDDICYYSGDRSVDIGWYTRRVGLAGIFKMTELYMLQDNSLDHSQTWEFLQNRMDDAIQLQSTFMKMGGVTSEVRKSFNSTFITARNMLGLNYNKS</sequence>
<dbReference type="Gene3D" id="1.10.357.10">
    <property type="entry name" value="Tetracycline Repressor, domain 2"/>
    <property type="match status" value="1"/>
</dbReference>
<evidence type="ECO:0000256" key="1">
    <source>
        <dbReference type="ARBA" id="ARBA00004173"/>
    </source>
</evidence>
<gene>
    <name evidence="12" type="primary">106086996</name>
</gene>
<comment type="subcellular location">
    <subcellularLocation>
        <location evidence="1 8">Mitochondrion</location>
    </subcellularLocation>
</comment>
<dbReference type="KEGG" id="scac:106086996"/>
<keyword evidence="7 8" id="KW-0496">Mitochondrion</keyword>
<feature type="compositionally biased region" description="Low complexity" evidence="9">
    <location>
        <begin position="67"/>
        <end position="81"/>
    </location>
</feature>
<evidence type="ECO:0000256" key="2">
    <source>
        <dbReference type="ARBA" id="ARBA00004749"/>
    </source>
</evidence>
<keyword evidence="13" id="KW-1185">Reference proteome</keyword>
<evidence type="ECO:0000259" key="11">
    <source>
        <dbReference type="Pfam" id="PF21392"/>
    </source>
</evidence>
<evidence type="ECO:0000256" key="4">
    <source>
        <dbReference type="ARBA" id="ARBA00022688"/>
    </source>
</evidence>
<dbReference type="NCBIfam" id="TIGR02396">
    <property type="entry name" value="diverge_rpsU"/>
    <property type="match status" value="1"/>
</dbReference>
<name>A0A1I8NQ33_STOCA</name>
<dbReference type="Proteomes" id="UP000095300">
    <property type="component" value="Unassembled WGS sequence"/>
</dbReference>
<evidence type="ECO:0000256" key="7">
    <source>
        <dbReference type="ARBA" id="ARBA00023128"/>
    </source>
</evidence>
<dbReference type="InterPro" id="IPR048674">
    <property type="entry name" value="COQ9_HTH"/>
</dbReference>
<comment type="similarity">
    <text evidence="3 8">Belongs to the COQ9 family.</text>
</comment>
<dbReference type="AlphaFoldDB" id="A0A1I8NQ33"/>
<dbReference type="EnsemblMetazoa" id="SCAU001055-RA">
    <property type="protein sequence ID" value="SCAU001055-PA"/>
    <property type="gene ID" value="SCAU001055"/>
</dbReference>
<dbReference type="FunFam" id="1.10.357.10:FF:000004">
    <property type="entry name" value="Ubiquinone biosynthesis protein COQ9, mitochondrial"/>
    <property type="match status" value="1"/>
</dbReference>
<feature type="region of interest" description="Disordered" evidence="9">
    <location>
        <begin position="45"/>
        <end position="135"/>
    </location>
</feature>
<dbReference type="InterPro" id="IPR013718">
    <property type="entry name" value="COQ9_C"/>
</dbReference>
<dbReference type="PANTHER" id="PTHR21427:SF19">
    <property type="entry name" value="UBIQUINONE BIOSYNTHESIS PROTEIN COQ9, MITOCHONDRIAL"/>
    <property type="match status" value="1"/>
</dbReference>
<dbReference type="Pfam" id="PF21392">
    <property type="entry name" value="COQ9_N"/>
    <property type="match status" value="1"/>
</dbReference>
<dbReference type="InterPro" id="IPR012762">
    <property type="entry name" value="Ubiq_biosynth_COQ9"/>
</dbReference>
<comment type="function">
    <text evidence="8">Membrane-associated protein that warps the membrane surface to access and bind aromatic isoprenes with high specificity, including ubiquinone (CoQ) isoprene intermediates and presents them directly to Coq7, therefore facilitating the Coq7-mediated hydroxylase step. Participates in the biosynthesis of coenzyme Q, also named ubiquinone, an essential lipid-soluble electron transporter for aerobic cellular respiration.</text>
</comment>
<accession>A0A1I8NQ33</accession>
<dbReference type="GO" id="GO:0006744">
    <property type="term" value="P:ubiquinone biosynthetic process"/>
    <property type="evidence" value="ECO:0007669"/>
    <property type="project" value="UniProtKB-UniRule"/>
</dbReference>
<keyword evidence="6 8" id="KW-0446">Lipid-binding</keyword>
<feature type="compositionally biased region" description="Polar residues" evidence="9">
    <location>
        <begin position="45"/>
        <end position="66"/>
    </location>
</feature>
<feature type="compositionally biased region" description="Polar residues" evidence="9">
    <location>
        <begin position="82"/>
        <end position="101"/>
    </location>
</feature>
<organism evidence="12 13">
    <name type="scientific">Stomoxys calcitrans</name>
    <name type="common">Stable fly</name>
    <name type="synonym">Conops calcitrans</name>
    <dbReference type="NCBI Taxonomy" id="35570"/>
    <lineage>
        <taxon>Eukaryota</taxon>
        <taxon>Metazoa</taxon>
        <taxon>Ecdysozoa</taxon>
        <taxon>Arthropoda</taxon>
        <taxon>Hexapoda</taxon>
        <taxon>Insecta</taxon>
        <taxon>Pterygota</taxon>
        <taxon>Neoptera</taxon>
        <taxon>Endopterygota</taxon>
        <taxon>Diptera</taxon>
        <taxon>Brachycera</taxon>
        <taxon>Muscomorpha</taxon>
        <taxon>Muscoidea</taxon>
        <taxon>Muscidae</taxon>
        <taxon>Stomoxys</taxon>
    </lineage>
</organism>
<dbReference type="VEuPathDB" id="VectorBase:SCAU001055"/>
<protein>
    <recommendedName>
        <fullName evidence="8">Ubiquinone biosynthesis protein</fullName>
    </recommendedName>
</protein>
<feature type="compositionally biased region" description="Basic and acidic residues" evidence="9">
    <location>
        <begin position="105"/>
        <end position="135"/>
    </location>
</feature>
<feature type="domain" description="COQ9 C-terminal" evidence="10">
    <location>
        <begin position="252"/>
        <end position="322"/>
    </location>
</feature>
<dbReference type="STRING" id="35570.A0A1I8NQ33"/>
<evidence type="ECO:0000256" key="6">
    <source>
        <dbReference type="ARBA" id="ARBA00023121"/>
    </source>
</evidence>
<feature type="domain" description="Ubiquinone biosynthesis protein COQ9 HTH" evidence="11">
    <location>
        <begin position="140"/>
        <end position="168"/>
    </location>
</feature>
<reference evidence="12" key="1">
    <citation type="submission" date="2020-05" db="UniProtKB">
        <authorList>
            <consortium name="EnsemblMetazoa"/>
        </authorList>
    </citation>
    <scope>IDENTIFICATION</scope>
    <source>
        <strain evidence="12">USDA</strain>
    </source>
</reference>
<evidence type="ECO:0000313" key="13">
    <source>
        <dbReference type="Proteomes" id="UP000095300"/>
    </source>
</evidence>
<evidence type="ECO:0000256" key="5">
    <source>
        <dbReference type="ARBA" id="ARBA00022946"/>
    </source>
</evidence>
<dbReference type="UniPathway" id="UPA00232"/>
<keyword evidence="4 8" id="KW-0831">Ubiquinone biosynthesis</keyword>
<dbReference type="OrthoDB" id="619536at2759"/>
<dbReference type="GO" id="GO:0008289">
    <property type="term" value="F:lipid binding"/>
    <property type="evidence" value="ECO:0007669"/>
    <property type="project" value="UniProtKB-UniRule"/>
</dbReference>
<evidence type="ECO:0000313" key="12">
    <source>
        <dbReference type="EnsemblMetazoa" id="SCAU001055-PA"/>
    </source>
</evidence>
<comment type="pathway">
    <text evidence="2 8">Cofactor biosynthesis; ubiquinone biosynthesis.</text>
</comment>
<proteinExistence type="inferred from homology"/>
<dbReference type="GO" id="GO:0005743">
    <property type="term" value="C:mitochondrial inner membrane"/>
    <property type="evidence" value="ECO:0007669"/>
    <property type="project" value="TreeGrafter"/>
</dbReference>
<evidence type="ECO:0000256" key="8">
    <source>
        <dbReference type="RuleBase" id="RU366063"/>
    </source>
</evidence>
<keyword evidence="5" id="KW-0809">Transit peptide</keyword>